<comment type="caution">
    <text evidence="1">The sequence shown here is derived from an EMBL/GenBank/DDBJ whole genome shotgun (WGS) entry which is preliminary data.</text>
</comment>
<evidence type="ECO:0000313" key="2">
    <source>
        <dbReference type="Proteomes" id="UP000236725"/>
    </source>
</evidence>
<gene>
    <name evidence="1" type="ORF">SAMN05444001_1202</name>
</gene>
<dbReference type="Proteomes" id="UP000236725">
    <property type="component" value="Unassembled WGS sequence"/>
</dbReference>
<dbReference type="AlphaFoldDB" id="A0A8G2BYI4"/>
<sequence length="60" mass="6853">MPEKILKTLWDESDELFDETGSTRSVLSDDYTSGDVKDLTDDIENKIDEEDDIIKTELGE</sequence>
<proteinExistence type="predicted"/>
<accession>A0A8G2BYI4</accession>
<evidence type="ECO:0000313" key="1">
    <source>
        <dbReference type="EMBL" id="SEG20203.1"/>
    </source>
</evidence>
<name>A0A8G2BYI4_9BACT</name>
<protein>
    <submittedName>
        <fullName evidence="1">Uncharacterized protein</fullName>
    </submittedName>
</protein>
<dbReference type="EMBL" id="FNVS01000020">
    <property type="protein sequence ID" value="SEG20203.1"/>
    <property type="molecule type" value="Genomic_DNA"/>
</dbReference>
<dbReference type="RefSeq" id="WP_099465359.1">
    <property type="nucleotide sequence ID" value="NZ_FNVS01000020.1"/>
</dbReference>
<reference evidence="1 2" key="1">
    <citation type="submission" date="2016-10" db="EMBL/GenBank/DDBJ databases">
        <authorList>
            <person name="Varghese N."/>
            <person name="Submissions S."/>
        </authorList>
    </citation>
    <scope>NUCLEOTIDE SEQUENCE [LARGE SCALE GENOMIC DNA]</scope>
    <source>
        <strain evidence="1 2">DSM 29073</strain>
    </source>
</reference>
<organism evidence="1 2">
    <name type="scientific">Parabacteroides chinchillae</name>
    <dbReference type="NCBI Taxonomy" id="871327"/>
    <lineage>
        <taxon>Bacteria</taxon>
        <taxon>Pseudomonadati</taxon>
        <taxon>Bacteroidota</taxon>
        <taxon>Bacteroidia</taxon>
        <taxon>Bacteroidales</taxon>
        <taxon>Tannerellaceae</taxon>
        <taxon>Parabacteroides</taxon>
    </lineage>
</organism>
<keyword evidence="2" id="KW-1185">Reference proteome</keyword>